<gene>
    <name evidence="2" type="ORF">DWV76_00395</name>
</gene>
<dbReference type="AlphaFoldDB" id="A0AA92U0B6"/>
<dbReference type="EMBL" id="QSAG01000001">
    <property type="protein sequence ID" value="RGW45011.1"/>
    <property type="molecule type" value="Genomic_DNA"/>
</dbReference>
<keyword evidence="1" id="KW-0732">Signal</keyword>
<sequence length="189" mass="21492">MKKVLMFMAIMIAVGFVSSCSIKPKVPEKTPAQLRADSIAKVKKDSIAKVANFKKFSLNSLTRLLKRQISSDPDYGKVLESSDLILSDSIYLANCRVAVKNKYGAVEQDEDIYLLMCKNAPKNECMIVLDRDRMDKFLNNISKDCCCLPLITNGDNEMRSKIIYQLCDKGQYFFNVERFIEKGLDFSPF</sequence>
<accession>A0AA92U0B6</accession>
<evidence type="ECO:0008006" key="4">
    <source>
        <dbReference type="Google" id="ProtNLM"/>
    </source>
</evidence>
<comment type="caution">
    <text evidence="2">The sequence shown here is derived from an EMBL/GenBank/DDBJ whole genome shotgun (WGS) entry which is preliminary data.</text>
</comment>
<dbReference type="Proteomes" id="UP000283785">
    <property type="component" value="Unassembled WGS sequence"/>
</dbReference>
<dbReference type="PROSITE" id="PS51257">
    <property type="entry name" value="PROKAR_LIPOPROTEIN"/>
    <property type="match status" value="1"/>
</dbReference>
<protein>
    <recommendedName>
        <fullName evidence="4">Lipoprotein</fullName>
    </recommendedName>
</protein>
<evidence type="ECO:0000313" key="2">
    <source>
        <dbReference type="EMBL" id="RGW45011.1"/>
    </source>
</evidence>
<feature type="signal peptide" evidence="1">
    <location>
        <begin position="1"/>
        <end position="19"/>
    </location>
</feature>
<reference evidence="2 3" key="1">
    <citation type="submission" date="2018-08" db="EMBL/GenBank/DDBJ databases">
        <title>A genome reference for cultivated species of the human gut microbiota.</title>
        <authorList>
            <person name="Zou Y."/>
            <person name="Xue W."/>
            <person name="Luo G."/>
        </authorList>
    </citation>
    <scope>NUCLEOTIDE SEQUENCE [LARGE SCALE GENOMIC DNA]</scope>
    <source>
        <strain evidence="2 3">AF12-50</strain>
    </source>
</reference>
<name>A0AA92U0B6_9BACT</name>
<feature type="chain" id="PRO_5041717884" description="Lipoprotein" evidence="1">
    <location>
        <begin position="20"/>
        <end position="189"/>
    </location>
</feature>
<organism evidence="2 3">
    <name type="scientific">Segatella copri</name>
    <dbReference type="NCBI Taxonomy" id="165179"/>
    <lineage>
        <taxon>Bacteria</taxon>
        <taxon>Pseudomonadati</taxon>
        <taxon>Bacteroidota</taxon>
        <taxon>Bacteroidia</taxon>
        <taxon>Bacteroidales</taxon>
        <taxon>Prevotellaceae</taxon>
        <taxon>Segatella</taxon>
    </lineage>
</organism>
<evidence type="ECO:0000313" key="3">
    <source>
        <dbReference type="Proteomes" id="UP000283785"/>
    </source>
</evidence>
<evidence type="ECO:0000256" key="1">
    <source>
        <dbReference type="SAM" id="SignalP"/>
    </source>
</evidence>
<proteinExistence type="predicted"/>